<comment type="caution">
    <text evidence="1">The sequence shown here is derived from an EMBL/GenBank/DDBJ whole genome shotgun (WGS) entry which is preliminary data.</text>
</comment>
<sequence length="76" mass="8588">MIGGSVTKGLVLTWIKLSNANGAYDQMELRITDKTEDFKDVFAKVMISNDIAPKVFIENIYSRTFVSKDIDGGRKW</sequence>
<evidence type="ECO:0000313" key="2">
    <source>
        <dbReference type="Proteomes" id="UP001195483"/>
    </source>
</evidence>
<name>A0AAE0W0U0_9BIVA</name>
<organism evidence="1 2">
    <name type="scientific">Potamilus streckersoni</name>
    <dbReference type="NCBI Taxonomy" id="2493646"/>
    <lineage>
        <taxon>Eukaryota</taxon>
        <taxon>Metazoa</taxon>
        <taxon>Spiralia</taxon>
        <taxon>Lophotrochozoa</taxon>
        <taxon>Mollusca</taxon>
        <taxon>Bivalvia</taxon>
        <taxon>Autobranchia</taxon>
        <taxon>Heteroconchia</taxon>
        <taxon>Palaeoheterodonta</taxon>
        <taxon>Unionida</taxon>
        <taxon>Unionoidea</taxon>
        <taxon>Unionidae</taxon>
        <taxon>Ambleminae</taxon>
        <taxon>Lampsilini</taxon>
        <taxon>Potamilus</taxon>
    </lineage>
</organism>
<keyword evidence="2" id="KW-1185">Reference proteome</keyword>
<evidence type="ECO:0000313" key="1">
    <source>
        <dbReference type="EMBL" id="KAK3597868.1"/>
    </source>
</evidence>
<reference evidence="1" key="3">
    <citation type="submission" date="2023-05" db="EMBL/GenBank/DDBJ databases">
        <authorList>
            <person name="Smith C.H."/>
        </authorList>
    </citation>
    <scope>NUCLEOTIDE SEQUENCE</scope>
    <source>
        <strain evidence="1">CHS0354</strain>
        <tissue evidence="1">Mantle</tissue>
    </source>
</reference>
<protein>
    <submittedName>
        <fullName evidence="1">Uncharacterized protein</fullName>
    </submittedName>
</protein>
<proteinExistence type="predicted"/>
<dbReference type="AlphaFoldDB" id="A0AAE0W0U0"/>
<dbReference type="EMBL" id="JAEAOA010001763">
    <property type="protein sequence ID" value="KAK3597868.1"/>
    <property type="molecule type" value="Genomic_DNA"/>
</dbReference>
<reference evidence="1" key="1">
    <citation type="journal article" date="2021" name="Genome Biol. Evol.">
        <title>A High-Quality Reference Genome for a Parasitic Bivalve with Doubly Uniparental Inheritance (Bivalvia: Unionida).</title>
        <authorList>
            <person name="Smith C.H."/>
        </authorList>
    </citation>
    <scope>NUCLEOTIDE SEQUENCE</scope>
    <source>
        <strain evidence="1">CHS0354</strain>
    </source>
</reference>
<reference evidence="1" key="2">
    <citation type="journal article" date="2021" name="Genome Biol. Evol.">
        <title>Developing a high-quality reference genome for a parasitic bivalve with doubly uniparental inheritance (Bivalvia: Unionida).</title>
        <authorList>
            <person name="Smith C.H."/>
        </authorList>
    </citation>
    <scope>NUCLEOTIDE SEQUENCE</scope>
    <source>
        <strain evidence="1">CHS0354</strain>
        <tissue evidence="1">Mantle</tissue>
    </source>
</reference>
<accession>A0AAE0W0U0</accession>
<dbReference type="Proteomes" id="UP001195483">
    <property type="component" value="Unassembled WGS sequence"/>
</dbReference>
<gene>
    <name evidence="1" type="ORF">CHS0354_029449</name>
</gene>